<reference evidence="2" key="2">
    <citation type="submission" date="2025-08" db="UniProtKB">
        <authorList>
            <consortium name="RefSeq"/>
        </authorList>
    </citation>
    <scope>IDENTIFICATION</scope>
</reference>
<protein>
    <submittedName>
        <fullName evidence="2">Uncharacterized protein LOC136074651</fullName>
    </submittedName>
</protein>
<evidence type="ECO:0000313" key="1">
    <source>
        <dbReference type="Proteomes" id="UP001652625"/>
    </source>
</evidence>
<sequence length="205" mass="23979">MELWSARIEAVKPLVKRPREIFLSLQKLQDLDLTGDLLNDVKPLAKCIQSFEFIIMTIFWFRALQAINYVSVSFQSENITLDDGMKLMRTLIEDFTRFRSSWPELVNEAHLVASGIGSYGLQSKLVQKKTRKRKSFYEEARNEVHFYENDEKQFEVNVFNTALNTLIQQMRDRFQAAEKTKNSFSILWVSELNSRSSEVKEVEPP</sequence>
<dbReference type="Proteomes" id="UP001652625">
    <property type="component" value="Chromosome 01"/>
</dbReference>
<gene>
    <name evidence="2" type="primary">LOC136074651</name>
</gene>
<evidence type="ECO:0000313" key="2">
    <source>
        <dbReference type="RefSeq" id="XP_065643062.1"/>
    </source>
</evidence>
<reference evidence="1" key="1">
    <citation type="submission" date="2025-05" db="UniProtKB">
        <authorList>
            <consortium name="RefSeq"/>
        </authorList>
    </citation>
    <scope>NUCLEOTIDE SEQUENCE [LARGE SCALE GENOMIC DNA]</scope>
</reference>
<name>A0ABM4B2N5_HYDVU</name>
<accession>A0ABM4B2N5</accession>
<keyword evidence="1" id="KW-1185">Reference proteome</keyword>
<dbReference type="RefSeq" id="XP_065643062.1">
    <property type="nucleotide sequence ID" value="XM_065786990.1"/>
</dbReference>
<proteinExistence type="predicted"/>
<organism evidence="1 2">
    <name type="scientific">Hydra vulgaris</name>
    <name type="common">Hydra</name>
    <name type="synonym">Hydra attenuata</name>
    <dbReference type="NCBI Taxonomy" id="6087"/>
    <lineage>
        <taxon>Eukaryota</taxon>
        <taxon>Metazoa</taxon>
        <taxon>Cnidaria</taxon>
        <taxon>Hydrozoa</taxon>
        <taxon>Hydroidolina</taxon>
        <taxon>Anthoathecata</taxon>
        <taxon>Aplanulata</taxon>
        <taxon>Hydridae</taxon>
        <taxon>Hydra</taxon>
    </lineage>
</organism>
<dbReference type="GeneID" id="136074651"/>